<dbReference type="AlphaFoldDB" id="A0A1N7CTH8"/>
<feature type="domain" description="PAC" evidence="4">
    <location>
        <begin position="649"/>
        <end position="701"/>
    </location>
</feature>
<feature type="domain" description="PAS" evidence="3">
    <location>
        <begin position="341"/>
        <end position="395"/>
    </location>
</feature>
<evidence type="ECO:0000259" key="4">
    <source>
        <dbReference type="PROSITE" id="PS50113"/>
    </source>
</evidence>
<feature type="domain" description="PAS" evidence="3">
    <location>
        <begin position="212"/>
        <end position="287"/>
    </location>
</feature>
<dbReference type="RefSeq" id="WP_076431179.1">
    <property type="nucleotide sequence ID" value="NZ_FTNO01000003.1"/>
</dbReference>
<evidence type="ECO:0000313" key="6">
    <source>
        <dbReference type="Proteomes" id="UP000186914"/>
    </source>
</evidence>
<dbReference type="InterPro" id="IPR013656">
    <property type="entry name" value="PAS_4"/>
</dbReference>
<proteinExistence type="predicted"/>
<dbReference type="Gene3D" id="3.30.450.20">
    <property type="entry name" value="PAS domain"/>
    <property type="match status" value="5"/>
</dbReference>
<dbReference type="Pfam" id="PF13185">
    <property type="entry name" value="GAF_2"/>
    <property type="match status" value="1"/>
</dbReference>
<gene>
    <name evidence="5" type="ORF">SAMN05421858_3247</name>
</gene>
<sequence>MPPASLTTALRETLALFNGGGPPQTTNEVADQLNLGQRSTYSRLKRLVEHNRLETKKVGASARVWWQPQTNTDTETPGWQAAAKSLIDDADASVFVFDSDWQVKWINDTAEQYFELDHDQIVGQDKQTLLNTHLTTAIVDSESFTNRVQSVTAEPPSTEQFKCHVTAGEDREERWLEYHTKPIETGVYTGGHIDLYYDITDRKQTEQVSEGSNQRYSTLIHNLPGMVYRCRNEPKWPMEFVSSACTDITGYDVDAIESGTVSWGDDVVHPDDRGQVWEAVHSGLNRNGKFTIQYRIQTADDNTRWVRERGHILSDTSDSSTMLEGIITDITAQKMTELELRERDLEDVVERMDDGFVALDENLRFTYVNDRAGDLLKRLPDELVGRHITDAFEPDPEIEAAITDALETEKPTAEEVFYEPLETWFEFHLYPTERGLSVYFEDVTERKEQTQQLEQYERVVETIDDGIYVLDSDHRFTMVNSGFTSMTEYGHDELIGAHAEVVFGDDLLEIEEARQTESELGNSPVSNFEEDISTASGSSLTVANRFTLFKHESGEIGRVGVVRDVTERKKRERELERYAKIIDAVGEPVYELDAQGRVTFVNEPLVERTGYEKEELLGQHVSIGLDKRTITEAESKIADLFADGANGTTTLEYELVTKNGERIPAENRISLLTDEDGGIRGSAGVVWDMSDRVERERELERQIQQQRVVTELGKRALEDRDIDMLLADAAEQVADTLNNDYAKILELDTETNELRLRQGVGWNNGLVGSATISAVADDSQAAYILQTSQAVVVSDFETESRFSGPERLTNHDVRSGISTIIGPVDDPWGIFGTHDTAPQEFSDHDVNFVQSVANILAEAIARRNDKQQLRRQREQLAALNNLNKVVRDITDAAIEQSTRKEIETIVCEQLAAVDSYDFAWIGDVDDHTETVNLRTEAGVEGYLDDITISVDPADERSNGPTGRAILQRDIQTAQDVLGDASYEPWRDSAREYGFRSSAAIPIQYEKSLYGVLNVYSTRPNAFTTGELEVIGRLGDIVGHAIASVERKRALMSDEVIELEFQLLNVFEALDADATTNSRITLDRAVPTGDATYLVYGTTTNDGQAALEALIDQLSHWDSITVLDDENDIVHFELLLTDPPVLSTVASQGGYVDMARIENGNLDLRLHLAPSGDARAMTDTVLERYPGAELRSQRQITRTDDAVPRLQQLVRKNLTDRQQTVLEAAYHAGFFEWPRTATGEDIADSLSISSPTFHQHLRKAEHRIFTAILETSMVSS</sequence>
<dbReference type="InterPro" id="IPR013767">
    <property type="entry name" value="PAS_fold"/>
</dbReference>
<dbReference type="SUPFAM" id="SSF55781">
    <property type="entry name" value="GAF domain-like"/>
    <property type="match status" value="2"/>
</dbReference>
<dbReference type="Pfam" id="PF08447">
    <property type="entry name" value="PAS_3"/>
    <property type="match status" value="1"/>
</dbReference>
<evidence type="ECO:0000256" key="1">
    <source>
        <dbReference type="ARBA" id="ARBA00023015"/>
    </source>
</evidence>
<dbReference type="InterPro" id="IPR000014">
    <property type="entry name" value="PAS"/>
</dbReference>
<dbReference type="Proteomes" id="UP000186914">
    <property type="component" value="Unassembled WGS sequence"/>
</dbReference>
<evidence type="ECO:0000313" key="5">
    <source>
        <dbReference type="EMBL" id="SIR66948.1"/>
    </source>
</evidence>
<accession>A0A1N7CTH8</accession>
<dbReference type="Pfam" id="PF08448">
    <property type="entry name" value="PAS_4"/>
    <property type="match status" value="2"/>
</dbReference>
<dbReference type="InterPro" id="IPR001610">
    <property type="entry name" value="PAC"/>
</dbReference>
<dbReference type="PANTHER" id="PTHR44757:SF2">
    <property type="entry name" value="BIOFILM ARCHITECTURE MAINTENANCE PROTEIN MBAA"/>
    <property type="match status" value="1"/>
</dbReference>
<keyword evidence="1" id="KW-0805">Transcription regulation</keyword>
<dbReference type="Pfam" id="PF01590">
    <property type="entry name" value="GAF"/>
    <property type="match status" value="1"/>
</dbReference>
<dbReference type="PANTHER" id="PTHR44757">
    <property type="entry name" value="DIGUANYLATE CYCLASE DGCP"/>
    <property type="match status" value="1"/>
</dbReference>
<dbReference type="NCBIfam" id="TIGR00229">
    <property type="entry name" value="sensory_box"/>
    <property type="match status" value="4"/>
</dbReference>
<dbReference type="SMART" id="SM00091">
    <property type="entry name" value="PAS"/>
    <property type="match status" value="5"/>
</dbReference>
<feature type="domain" description="PAC" evidence="4">
    <location>
        <begin position="290"/>
        <end position="342"/>
    </location>
</feature>
<reference evidence="6" key="1">
    <citation type="submission" date="2017-01" db="EMBL/GenBank/DDBJ databases">
        <authorList>
            <person name="Varghese N."/>
            <person name="Submissions S."/>
        </authorList>
    </citation>
    <scope>NUCLEOTIDE SEQUENCE [LARGE SCALE GENOMIC DNA]</scope>
    <source>
        <strain evidence="6">CGMCC 1.7737</strain>
    </source>
</reference>
<dbReference type="SUPFAM" id="SSF55785">
    <property type="entry name" value="PYP-like sensor domain (PAS domain)"/>
    <property type="match status" value="5"/>
</dbReference>
<dbReference type="Gene3D" id="3.30.450.40">
    <property type="match status" value="2"/>
</dbReference>
<dbReference type="Pfam" id="PF04967">
    <property type="entry name" value="HTH_10"/>
    <property type="match status" value="1"/>
</dbReference>
<protein>
    <submittedName>
        <fullName evidence="5">PAS domain S-box-containing protein</fullName>
    </submittedName>
</protein>
<dbReference type="GO" id="GO:0006355">
    <property type="term" value="P:regulation of DNA-templated transcription"/>
    <property type="evidence" value="ECO:0007669"/>
    <property type="project" value="InterPro"/>
</dbReference>
<dbReference type="Pfam" id="PF15915">
    <property type="entry name" value="BAT"/>
    <property type="match status" value="1"/>
</dbReference>
<dbReference type="InterPro" id="IPR031803">
    <property type="entry name" value="BAT_GAF/HTH-assoc"/>
</dbReference>
<dbReference type="InterPro" id="IPR003018">
    <property type="entry name" value="GAF"/>
</dbReference>
<dbReference type="SMART" id="SM00065">
    <property type="entry name" value="GAF"/>
    <property type="match status" value="2"/>
</dbReference>
<dbReference type="CDD" id="cd00130">
    <property type="entry name" value="PAS"/>
    <property type="match status" value="4"/>
</dbReference>
<dbReference type="PROSITE" id="PS50113">
    <property type="entry name" value="PAC"/>
    <property type="match status" value="3"/>
</dbReference>
<evidence type="ECO:0000259" key="3">
    <source>
        <dbReference type="PROSITE" id="PS50112"/>
    </source>
</evidence>
<dbReference type="PROSITE" id="PS50112">
    <property type="entry name" value="PAS"/>
    <property type="match status" value="5"/>
</dbReference>
<dbReference type="InterPro" id="IPR000700">
    <property type="entry name" value="PAS-assoc_C"/>
</dbReference>
<dbReference type="InterPro" id="IPR035965">
    <property type="entry name" value="PAS-like_dom_sf"/>
</dbReference>
<feature type="domain" description="PAC" evidence="4">
    <location>
        <begin position="526"/>
        <end position="577"/>
    </location>
</feature>
<dbReference type="InterPro" id="IPR052155">
    <property type="entry name" value="Biofilm_reg_signaling"/>
</dbReference>
<feature type="domain" description="PAS" evidence="3">
    <location>
        <begin position="79"/>
        <end position="124"/>
    </location>
</feature>
<dbReference type="InterPro" id="IPR029016">
    <property type="entry name" value="GAF-like_dom_sf"/>
</dbReference>
<dbReference type="EMBL" id="FTNO01000003">
    <property type="protein sequence ID" value="SIR66948.1"/>
    <property type="molecule type" value="Genomic_DNA"/>
</dbReference>
<dbReference type="InterPro" id="IPR007050">
    <property type="entry name" value="HTH_bacterioopsin"/>
</dbReference>
<feature type="domain" description="PAS" evidence="3">
    <location>
        <begin position="574"/>
        <end position="619"/>
    </location>
</feature>
<organism evidence="5 6">
    <name type="scientific">Haladaptatus litoreus</name>
    <dbReference type="NCBI Taxonomy" id="553468"/>
    <lineage>
        <taxon>Archaea</taxon>
        <taxon>Methanobacteriati</taxon>
        <taxon>Methanobacteriota</taxon>
        <taxon>Stenosarchaea group</taxon>
        <taxon>Halobacteria</taxon>
        <taxon>Halobacteriales</taxon>
        <taxon>Haladaptataceae</taxon>
        <taxon>Haladaptatus</taxon>
    </lineage>
</organism>
<dbReference type="Pfam" id="PF00989">
    <property type="entry name" value="PAS"/>
    <property type="match status" value="1"/>
</dbReference>
<evidence type="ECO:0000256" key="2">
    <source>
        <dbReference type="ARBA" id="ARBA00023163"/>
    </source>
</evidence>
<dbReference type="InterPro" id="IPR013655">
    <property type="entry name" value="PAS_fold_3"/>
</dbReference>
<dbReference type="OrthoDB" id="205707at2157"/>
<feature type="domain" description="PAS" evidence="3">
    <location>
        <begin position="452"/>
        <end position="523"/>
    </location>
</feature>
<keyword evidence="6" id="KW-1185">Reference proteome</keyword>
<name>A0A1N7CTH8_9EURY</name>
<dbReference type="Pfam" id="PF13426">
    <property type="entry name" value="PAS_9"/>
    <property type="match status" value="1"/>
</dbReference>
<dbReference type="SMART" id="SM00086">
    <property type="entry name" value="PAC"/>
    <property type="match status" value="3"/>
</dbReference>
<keyword evidence="2" id="KW-0804">Transcription</keyword>